<dbReference type="Proteomes" id="UP001153678">
    <property type="component" value="Unassembled WGS sequence"/>
</dbReference>
<proteinExistence type="predicted"/>
<dbReference type="AlphaFoldDB" id="A0A9W4SLG8"/>
<keyword evidence="2" id="KW-1185">Reference proteome</keyword>
<accession>A0A9W4SLG8</accession>
<name>A0A9W4SLG8_9GLOM</name>
<comment type="caution">
    <text evidence="1">The sequence shown here is derived from an EMBL/GenBank/DDBJ whole genome shotgun (WGS) entry which is preliminary data.</text>
</comment>
<reference evidence="1" key="1">
    <citation type="submission" date="2022-08" db="EMBL/GenBank/DDBJ databases">
        <authorList>
            <person name="Kallberg Y."/>
            <person name="Tangrot J."/>
            <person name="Rosling A."/>
        </authorList>
    </citation>
    <scope>NUCLEOTIDE SEQUENCE</scope>
    <source>
        <strain evidence="1">Wild A</strain>
    </source>
</reference>
<evidence type="ECO:0000313" key="1">
    <source>
        <dbReference type="EMBL" id="CAI2173800.1"/>
    </source>
</evidence>
<organism evidence="1 2">
    <name type="scientific">Funneliformis geosporum</name>
    <dbReference type="NCBI Taxonomy" id="1117311"/>
    <lineage>
        <taxon>Eukaryota</taxon>
        <taxon>Fungi</taxon>
        <taxon>Fungi incertae sedis</taxon>
        <taxon>Mucoromycota</taxon>
        <taxon>Glomeromycotina</taxon>
        <taxon>Glomeromycetes</taxon>
        <taxon>Glomerales</taxon>
        <taxon>Glomeraceae</taxon>
        <taxon>Funneliformis</taxon>
    </lineage>
</organism>
<evidence type="ECO:0000313" key="2">
    <source>
        <dbReference type="Proteomes" id="UP001153678"/>
    </source>
</evidence>
<sequence length="63" mass="7455">MKLKEEEGDEDKSQYECKMSNIDCNSKGYLFQGMIVLRGTKPPEIRKRAIIFEELIKEKLESW</sequence>
<dbReference type="EMBL" id="CAMKVN010001115">
    <property type="protein sequence ID" value="CAI2173800.1"/>
    <property type="molecule type" value="Genomic_DNA"/>
</dbReference>
<protein>
    <submittedName>
        <fullName evidence="1">12344_t:CDS:1</fullName>
    </submittedName>
</protein>
<gene>
    <name evidence="1" type="ORF">FWILDA_LOCUS6269</name>
</gene>